<dbReference type="AlphaFoldDB" id="U5DP50"/>
<gene>
    <name evidence="2" type="ORF">KR51_00006930</name>
</gene>
<dbReference type="CDD" id="cd16383">
    <property type="entry name" value="GUN4"/>
    <property type="match status" value="1"/>
</dbReference>
<keyword evidence="3" id="KW-1185">Reference proteome</keyword>
<dbReference type="Gene3D" id="1.10.10.1770">
    <property type="entry name" value="Gun4-like"/>
    <property type="match status" value="1"/>
</dbReference>
<dbReference type="PANTHER" id="PTHR34800:SF1">
    <property type="entry name" value="TETRAPYRROLE-BINDING PROTEIN, CHLOROPLASTIC"/>
    <property type="match status" value="1"/>
</dbReference>
<name>U5DP50_9CHRO</name>
<dbReference type="Proteomes" id="UP000016960">
    <property type="component" value="Unassembled WGS sequence"/>
</dbReference>
<dbReference type="eggNOG" id="COG0515">
    <property type="taxonomic scope" value="Bacteria"/>
</dbReference>
<evidence type="ECO:0000313" key="3">
    <source>
        <dbReference type="Proteomes" id="UP000016960"/>
    </source>
</evidence>
<dbReference type="InterPro" id="IPR008629">
    <property type="entry name" value="GUN4-like"/>
</dbReference>
<organism evidence="2 3">
    <name type="scientific">Rubidibacter lacunae KORDI 51-2</name>
    <dbReference type="NCBI Taxonomy" id="582515"/>
    <lineage>
        <taxon>Bacteria</taxon>
        <taxon>Bacillati</taxon>
        <taxon>Cyanobacteriota</taxon>
        <taxon>Cyanophyceae</taxon>
        <taxon>Oscillatoriophycideae</taxon>
        <taxon>Chroococcales</taxon>
        <taxon>Aphanothecaceae</taxon>
        <taxon>Rubidibacter</taxon>
    </lineage>
</organism>
<protein>
    <submittedName>
        <fullName evidence="2">GUN4 domain protein</fullName>
    </submittedName>
</protein>
<accession>U5DP50</accession>
<comment type="caution">
    <text evidence="2">The sequence shown here is derived from an EMBL/GenBank/DDBJ whole genome shotgun (WGS) entry which is preliminary data.</text>
</comment>
<evidence type="ECO:0000313" key="2">
    <source>
        <dbReference type="EMBL" id="ERN42602.1"/>
    </source>
</evidence>
<dbReference type="Pfam" id="PF05419">
    <property type="entry name" value="GUN4"/>
    <property type="match status" value="1"/>
</dbReference>
<reference evidence="2 3" key="1">
    <citation type="submission" date="2013-05" db="EMBL/GenBank/DDBJ databases">
        <title>Draft genome sequence of Rubidibacter lacunae KORDI 51-2.</title>
        <authorList>
            <person name="Choi D.H."/>
            <person name="Noh J.H."/>
            <person name="Kwon K.-K."/>
            <person name="Lee J.-H."/>
            <person name="Ryu J.-Y."/>
        </authorList>
    </citation>
    <scope>NUCLEOTIDE SEQUENCE [LARGE SCALE GENOMIC DNA]</scope>
    <source>
        <strain evidence="2 3">KORDI 51-2</strain>
    </source>
</reference>
<dbReference type="Gene3D" id="1.25.40.620">
    <property type="match status" value="1"/>
</dbReference>
<sequence>MFLSWVSTFANDTTSFYGSELPAYEKLAKKAQGCKVISFPSNQMRPSRLDYSRLNTLLEERSWHQANLETLVLLLNASHARGSFWIRINEVDRIPATTLRLIDRLWVNNSHGHFGFSVQGRILSDLSAPEYYEPHTWGQFADLVGWRKQGIWIDYCDLNLALDAPTGHLPRIDPMGKHYPGISYIWLLGALRRKLIPISTKPTTDEANNPDK</sequence>
<dbReference type="InterPro" id="IPR037215">
    <property type="entry name" value="GUN4-like_sf"/>
</dbReference>
<dbReference type="PANTHER" id="PTHR34800">
    <property type="entry name" value="TETRAPYRROLE-BINDING PROTEIN, CHLOROPLASTIC"/>
    <property type="match status" value="1"/>
</dbReference>
<proteinExistence type="predicted"/>
<evidence type="ECO:0000259" key="1">
    <source>
        <dbReference type="Pfam" id="PF05419"/>
    </source>
</evidence>
<dbReference type="GO" id="GO:0046906">
    <property type="term" value="F:tetrapyrrole binding"/>
    <property type="evidence" value="ECO:0007669"/>
    <property type="project" value="TreeGrafter"/>
</dbReference>
<dbReference type="EMBL" id="ASSJ01000015">
    <property type="protein sequence ID" value="ERN42602.1"/>
    <property type="molecule type" value="Genomic_DNA"/>
</dbReference>
<dbReference type="InParanoid" id="U5DP50"/>
<feature type="domain" description="GUN4-like" evidence="1">
    <location>
        <begin position="48"/>
        <end position="172"/>
    </location>
</feature>
<dbReference type="SUPFAM" id="SSF140869">
    <property type="entry name" value="GUN4-like"/>
    <property type="match status" value="1"/>
</dbReference>
<dbReference type="STRING" id="582515.KR51_00006930"/>